<dbReference type="PANTHER" id="PTHR10859:SF91">
    <property type="entry name" value="DOLICHYL-PHOSPHATE BETA-GLUCOSYLTRANSFERASE"/>
    <property type="match status" value="1"/>
</dbReference>
<dbReference type="EMBL" id="CP033577">
    <property type="protein sequence ID" value="AYV20162.1"/>
    <property type="molecule type" value="Genomic_DNA"/>
</dbReference>
<dbReference type="SUPFAM" id="SSF53448">
    <property type="entry name" value="Nucleotide-diphospho-sugar transferases"/>
    <property type="match status" value="1"/>
</dbReference>
<dbReference type="PANTHER" id="PTHR10859">
    <property type="entry name" value="GLYCOSYL TRANSFERASE"/>
    <property type="match status" value="1"/>
</dbReference>
<keyword evidence="5" id="KW-0472">Membrane</keyword>
<comment type="subcellular location">
    <subcellularLocation>
        <location evidence="1">Cell inner membrane</location>
    </subcellularLocation>
</comment>
<keyword evidence="2" id="KW-1003">Cell membrane</keyword>
<evidence type="ECO:0000256" key="1">
    <source>
        <dbReference type="ARBA" id="ARBA00004533"/>
    </source>
</evidence>
<evidence type="ECO:0000256" key="6">
    <source>
        <dbReference type="ARBA" id="ARBA00023315"/>
    </source>
</evidence>
<keyword evidence="3" id="KW-0997">Cell inner membrane</keyword>
<dbReference type="CDD" id="cd04179">
    <property type="entry name" value="DPM_DPG-synthase_like"/>
    <property type="match status" value="1"/>
</dbReference>
<dbReference type="InterPro" id="IPR001173">
    <property type="entry name" value="Glyco_trans_2-like"/>
</dbReference>
<dbReference type="CDD" id="cd07984">
    <property type="entry name" value="LPLAT_LABLAT-like"/>
    <property type="match status" value="1"/>
</dbReference>
<dbReference type="Proteomes" id="UP000279760">
    <property type="component" value="Chromosome 1"/>
</dbReference>
<dbReference type="GO" id="GO:0016746">
    <property type="term" value="F:acyltransferase activity"/>
    <property type="evidence" value="ECO:0007669"/>
    <property type="project" value="UniProtKB-KW"/>
</dbReference>
<sequence>MSNSKERGHAESIQEQGRQYQPCFLIPCFNHGSTVESVVKSLKPYGFAIILIDDGSDQTTKTALNAVAIAHDVHLIILEQNQGKGGAVMAGIRHASSLGFTHAIQIDSDGQHDLESLPVLIETSQNQPYSLISGKPVYDSSVPKSRLYGRYITHFWVWVETLSLSIKDSMCGFRAYPVEATLNVLNRYNIGTRMDFDIEILVRMYWEGCDIQFIDTRVMYPEGGISHFDALWDNVKISKMHTKLFFGMLPRSPKLIAHHFHNQNVNTPHGSSDKSGAHWSTQKERGTIVGIKTLLWVYRLLGRRAFNLVLPMVIGYYHLTNARARNASKQYLANLRHYAERRNIALPDDLTSQKHLLSFGHTMLDKLAAWQGDFSLDNLTIHGQEQFQPLIDSQRGVLLLGSHLGNIELCRALSQRYSHIKINALVFTEHAEQFNSVMRAINPNSDLNLIQVSQMGPDTAIMLQQKIEQGEWVVIVGDRTSTSKEQRCVWADFLDKPAPFPQGPFMLASVLKAPVYLIFGFRDDSRKEPHFNVYFEHFSDKIALPRNNRQDALEHVVQRYANRLEHYAVKSPLQWYNFFNFWTLSKHNDQEK</sequence>
<name>A0A3G4V986_9VIBR</name>
<dbReference type="InterPro" id="IPR004960">
    <property type="entry name" value="LipA_acyltrans"/>
</dbReference>
<dbReference type="Pfam" id="PF00535">
    <property type="entry name" value="Glycos_transf_2"/>
    <property type="match status" value="1"/>
</dbReference>
<dbReference type="GO" id="GO:0006487">
    <property type="term" value="P:protein N-linked glycosylation"/>
    <property type="evidence" value="ECO:0007669"/>
    <property type="project" value="TreeGrafter"/>
</dbReference>
<dbReference type="GO" id="GO:0009247">
    <property type="term" value="P:glycolipid biosynthetic process"/>
    <property type="evidence" value="ECO:0007669"/>
    <property type="project" value="UniProtKB-ARBA"/>
</dbReference>
<evidence type="ECO:0000256" key="3">
    <source>
        <dbReference type="ARBA" id="ARBA00022519"/>
    </source>
</evidence>
<evidence type="ECO:0000256" key="5">
    <source>
        <dbReference type="ARBA" id="ARBA00023136"/>
    </source>
</evidence>
<keyword evidence="4 8" id="KW-0808">Transferase</keyword>
<proteinExistence type="predicted"/>
<protein>
    <submittedName>
        <fullName evidence="8">Glycosyltransferase family 2 protein</fullName>
    </submittedName>
</protein>
<dbReference type="AlphaFoldDB" id="A0A3G4V986"/>
<organism evidence="8 9">
    <name type="scientific">Vibrio mediterranei</name>
    <dbReference type="NCBI Taxonomy" id="689"/>
    <lineage>
        <taxon>Bacteria</taxon>
        <taxon>Pseudomonadati</taxon>
        <taxon>Pseudomonadota</taxon>
        <taxon>Gammaproteobacteria</taxon>
        <taxon>Vibrionales</taxon>
        <taxon>Vibrionaceae</taxon>
        <taxon>Vibrio</taxon>
    </lineage>
</organism>
<dbReference type="Pfam" id="PF03279">
    <property type="entry name" value="Lip_A_acyltrans"/>
    <property type="match status" value="1"/>
</dbReference>
<evidence type="ECO:0000313" key="8">
    <source>
        <dbReference type="EMBL" id="AYV20162.1"/>
    </source>
</evidence>
<dbReference type="GO" id="GO:0005886">
    <property type="term" value="C:plasma membrane"/>
    <property type="evidence" value="ECO:0007669"/>
    <property type="project" value="UniProtKB-SubCell"/>
</dbReference>
<reference evidence="8 9" key="1">
    <citation type="submission" date="2018-11" db="EMBL/GenBank/DDBJ databases">
        <title>Complete Genome Sequence of Vbrio mediterranei 117-T6: a Potential Pathogen Bacteria Isolated from the Conchocelis of Pyropia.</title>
        <authorList>
            <person name="Liu Q."/>
        </authorList>
    </citation>
    <scope>NUCLEOTIDE SEQUENCE [LARGE SCALE GENOMIC DNA]</scope>
    <source>
        <strain evidence="8 9">117-T6</strain>
    </source>
</reference>
<evidence type="ECO:0000256" key="2">
    <source>
        <dbReference type="ARBA" id="ARBA00022475"/>
    </source>
</evidence>
<gene>
    <name evidence="8" type="ORF">ECB94_02085</name>
</gene>
<evidence type="ECO:0000256" key="4">
    <source>
        <dbReference type="ARBA" id="ARBA00022679"/>
    </source>
</evidence>
<dbReference type="InterPro" id="IPR029044">
    <property type="entry name" value="Nucleotide-diphossugar_trans"/>
</dbReference>
<dbReference type="RefSeq" id="WP_124939868.1">
    <property type="nucleotide sequence ID" value="NZ_CP033577.1"/>
</dbReference>
<evidence type="ECO:0000259" key="7">
    <source>
        <dbReference type="Pfam" id="PF00535"/>
    </source>
</evidence>
<keyword evidence="6" id="KW-0012">Acyltransferase</keyword>
<accession>A0A3G4V986</accession>
<dbReference type="Gene3D" id="3.90.550.10">
    <property type="entry name" value="Spore Coat Polysaccharide Biosynthesis Protein SpsA, Chain A"/>
    <property type="match status" value="1"/>
</dbReference>
<evidence type="ECO:0000313" key="9">
    <source>
        <dbReference type="Proteomes" id="UP000279760"/>
    </source>
</evidence>
<feature type="domain" description="Glycosyltransferase 2-like" evidence="7">
    <location>
        <begin position="24"/>
        <end position="145"/>
    </location>
</feature>